<dbReference type="AlphaFoldDB" id="A0A8X8ZQK7"/>
<dbReference type="EMBL" id="PNBA02000009">
    <property type="protein sequence ID" value="KAG6413323.1"/>
    <property type="molecule type" value="Genomic_DNA"/>
</dbReference>
<sequence length="158" mass="18148">MPFALLLPICNANHLVNDHASVYKLEYHPFEGEDWPISNRDGMRSVESKVIEIEPGEYCNVASDTVIFSEREWSIKHENGEGLKKDIERDNRRRQKPEAMKEDTVDEVSENEIKAVHFEESMKYSHRSSSGASLHKIIQQSCGFGSEFQFEVDAITED</sequence>
<gene>
    <name evidence="4" type="ORF">SASPL_126032</name>
</gene>
<keyword evidence="1" id="KW-0547">Nucleotide-binding</keyword>
<protein>
    <submittedName>
        <fullName evidence="4">Uncharacterized protein</fullName>
    </submittedName>
</protein>
<dbReference type="Gene3D" id="3.10.330.10">
    <property type="match status" value="1"/>
</dbReference>
<dbReference type="GO" id="GO:0005524">
    <property type="term" value="F:ATP binding"/>
    <property type="evidence" value="ECO:0007669"/>
    <property type="project" value="UniProtKB-KW"/>
</dbReference>
<keyword evidence="2" id="KW-0067">ATP-binding</keyword>
<reference evidence="4" key="1">
    <citation type="submission" date="2018-01" db="EMBL/GenBank/DDBJ databases">
        <authorList>
            <person name="Mao J.F."/>
        </authorList>
    </citation>
    <scope>NUCLEOTIDE SEQUENCE</scope>
    <source>
        <strain evidence="4">Huo1</strain>
        <tissue evidence="4">Leaf</tissue>
    </source>
</reference>
<evidence type="ECO:0000313" key="5">
    <source>
        <dbReference type="Proteomes" id="UP000298416"/>
    </source>
</evidence>
<evidence type="ECO:0000256" key="3">
    <source>
        <dbReference type="SAM" id="MobiDB-lite"/>
    </source>
</evidence>
<feature type="region of interest" description="Disordered" evidence="3">
    <location>
        <begin position="79"/>
        <end position="108"/>
    </location>
</feature>
<evidence type="ECO:0000256" key="2">
    <source>
        <dbReference type="ARBA" id="ARBA00022840"/>
    </source>
</evidence>
<evidence type="ECO:0000313" key="4">
    <source>
        <dbReference type="EMBL" id="KAG6413323.1"/>
    </source>
</evidence>
<evidence type="ECO:0000256" key="1">
    <source>
        <dbReference type="ARBA" id="ARBA00022741"/>
    </source>
</evidence>
<feature type="compositionally biased region" description="Basic and acidic residues" evidence="3">
    <location>
        <begin position="79"/>
        <end position="103"/>
    </location>
</feature>
<organism evidence="4">
    <name type="scientific">Salvia splendens</name>
    <name type="common">Scarlet sage</name>
    <dbReference type="NCBI Taxonomy" id="180675"/>
    <lineage>
        <taxon>Eukaryota</taxon>
        <taxon>Viridiplantae</taxon>
        <taxon>Streptophyta</taxon>
        <taxon>Embryophyta</taxon>
        <taxon>Tracheophyta</taxon>
        <taxon>Spermatophyta</taxon>
        <taxon>Magnoliopsida</taxon>
        <taxon>eudicotyledons</taxon>
        <taxon>Gunneridae</taxon>
        <taxon>Pentapetalae</taxon>
        <taxon>asterids</taxon>
        <taxon>lamiids</taxon>
        <taxon>Lamiales</taxon>
        <taxon>Lamiaceae</taxon>
        <taxon>Nepetoideae</taxon>
        <taxon>Mentheae</taxon>
        <taxon>Salviinae</taxon>
        <taxon>Salvia</taxon>
        <taxon>Salvia subgen. Calosphace</taxon>
        <taxon>core Calosphace</taxon>
    </lineage>
</organism>
<keyword evidence="5" id="KW-1185">Reference proteome</keyword>
<dbReference type="Proteomes" id="UP000298416">
    <property type="component" value="Unassembled WGS sequence"/>
</dbReference>
<comment type="caution">
    <text evidence="4">The sequence shown here is derived from an EMBL/GenBank/DDBJ whole genome shotgun (WGS) entry which is preliminary data.</text>
</comment>
<accession>A0A8X8ZQK7</accession>
<proteinExistence type="predicted"/>
<dbReference type="InterPro" id="IPR029067">
    <property type="entry name" value="CDC48_domain_2-like_sf"/>
</dbReference>
<name>A0A8X8ZQK7_SALSN</name>
<dbReference type="SUPFAM" id="SSF54585">
    <property type="entry name" value="Cdc48 domain 2-like"/>
    <property type="match status" value="1"/>
</dbReference>
<reference evidence="4" key="2">
    <citation type="submission" date="2020-08" db="EMBL/GenBank/DDBJ databases">
        <title>Plant Genome Project.</title>
        <authorList>
            <person name="Zhang R.-G."/>
        </authorList>
    </citation>
    <scope>NUCLEOTIDE SEQUENCE</scope>
    <source>
        <strain evidence="4">Huo1</strain>
        <tissue evidence="4">Leaf</tissue>
    </source>
</reference>